<dbReference type="EnsemblPlants" id="AUR62019851-RA">
    <property type="protein sequence ID" value="AUR62019851-RA:cds"/>
    <property type="gene ID" value="AUR62019851"/>
</dbReference>
<keyword evidence="1" id="KW-0812">Transmembrane</keyword>
<dbReference type="GeneID" id="110722514"/>
<name>A0A803LWK0_CHEQI</name>
<feature type="transmembrane region" description="Helical" evidence="1">
    <location>
        <begin position="37"/>
        <end position="56"/>
    </location>
</feature>
<gene>
    <name evidence="2" type="primary">LOC110722514</name>
</gene>
<dbReference type="Gramene" id="AUR62019851-RA">
    <property type="protein sequence ID" value="AUR62019851-RA:cds"/>
    <property type="gene ID" value="AUR62019851"/>
</dbReference>
<keyword evidence="3" id="KW-1185">Reference proteome</keyword>
<reference evidence="2" key="2">
    <citation type="submission" date="2021-03" db="UniProtKB">
        <authorList>
            <consortium name="EnsemblPlants"/>
        </authorList>
    </citation>
    <scope>IDENTIFICATION</scope>
</reference>
<dbReference type="OMA" id="NHEHEFT"/>
<keyword evidence="1" id="KW-0472">Membrane</keyword>
<evidence type="ECO:0000313" key="3">
    <source>
        <dbReference type="Proteomes" id="UP000596660"/>
    </source>
</evidence>
<dbReference type="KEGG" id="cqi:110722514"/>
<dbReference type="Proteomes" id="UP000596660">
    <property type="component" value="Unplaced"/>
</dbReference>
<proteinExistence type="predicted"/>
<protein>
    <recommendedName>
        <fullName evidence="4">Late embryogenesis abundant protein LEA-2 subgroup domain-containing protein</fullName>
    </recommendedName>
</protein>
<evidence type="ECO:0008006" key="4">
    <source>
        <dbReference type="Google" id="ProtNLM"/>
    </source>
</evidence>
<keyword evidence="1" id="KW-1133">Transmembrane helix</keyword>
<organism evidence="2 3">
    <name type="scientific">Chenopodium quinoa</name>
    <name type="common">Quinoa</name>
    <dbReference type="NCBI Taxonomy" id="63459"/>
    <lineage>
        <taxon>Eukaryota</taxon>
        <taxon>Viridiplantae</taxon>
        <taxon>Streptophyta</taxon>
        <taxon>Embryophyta</taxon>
        <taxon>Tracheophyta</taxon>
        <taxon>Spermatophyta</taxon>
        <taxon>Magnoliopsida</taxon>
        <taxon>eudicotyledons</taxon>
        <taxon>Gunneridae</taxon>
        <taxon>Pentapetalae</taxon>
        <taxon>Caryophyllales</taxon>
        <taxon>Chenopodiaceae</taxon>
        <taxon>Chenopodioideae</taxon>
        <taxon>Atripliceae</taxon>
        <taxon>Chenopodium</taxon>
    </lineage>
</organism>
<dbReference type="InterPro" id="IPR055301">
    <property type="entry name" value="Lea14-like_2"/>
</dbReference>
<evidence type="ECO:0000256" key="1">
    <source>
        <dbReference type="SAM" id="Phobius"/>
    </source>
</evidence>
<evidence type="ECO:0000313" key="2">
    <source>
        <dbReference type="EnsemblPlants" id="AUR62019851-RA:cds"/>
    </source>
</evidence>
<accession>A0A803LWK0</accession>
<dbReference type="RefSeq" id="XP_021757476.1">
    <property type="nucleotide sequence ID" value="XM_021901784.1"/>
</dbReference>
<dbReference type="OrthoDB" id="1745778at2759"/>
<dbReference type="PANTHER" id="PTHR31852">
    <property type="entry name" value="LATE EMBRYOGENESIS ABUNDANT (LEA) HYDROXYPROLINE-RICH GLYCOPROTEIN FAMILY"/>
    <property type="match status" value="1"/>
</dbReference>
<dbReference type="AlphaFoldDB" id="A0A803LWK0"/>
<sequence length="210" mass="23486">MVNEEPHLPPYPHQTPHDFDHVHNHEHEFTSNSSKSMILISITILFSILISLYINYKPRHLSLSIYNVQIPTFIGSYSGSTVSFILSFEGTVSNPTRSDFSYSSSTADVFYAGKQVGSLFIPGRFVAAGLENVMEASINVNPVPLSTVGLGYIPVMYGLKRAPKPTIEVELRMKIVGRKSQSWFFDRHVWTVNCRIGIVILDGSLLYVSC</sequence>
<reference evidence="2" key="1">
    <citation type="journal article" date="2017" name="Nature">
        <title>The genome of Chenopodium quinoa.</title>
        <authorList>
            <person name="Jarvis D.E."/>
            <person name="Ho Y.S."/>
            <person name="Lightfoot D.J."/>
            <person name="Schmoeckel S.M."/>
            <person name="Li B."/>
            <person name="Borm T.J.A."/>
            <person name="Ohyanagi H."/>
            <person name="Mineta K."/>
            <person name="Michell C.T."/>
            <person name="Saber N."/>
            <person name="Kharbatia N.M."/>
            <person name="Rupper R.R."/>
            <person name="Sharp A.R."/>
            <person name="Dally N."/>
            <person name="Boughton B.A."/>
            <person name="Woo Y.H."/>
            <person name="Gao G."/>
            <person name="Schijlen E.G.W.M."/>
            <person name="Guo X."/>
            <person name="Momin A.A."/>
            <person name="Negrao S."/>
            <person name="Al-Babili S."/>
            <person name="Gehring C."/>
            <person name="Roessner U."/>
            <person name="Jung C."/>
            <person name="Murphy K."/>
            <person name="Arold S.T."/>
            <person name="Gojobori T."/>
            <person name="van der Linden C.G."/>
            <person name="van Loo E.N."/>
            <person name="Jellen E.N."/>
            <person name="Maughan P.J."/>
            <person name="Tester M."/>
        </authorList>
    </citation>
    <scope>NUCLEOTIDE SEQUENCE [LARGE SCALE GENOMIC DNA]</scope>
    <source>
        <strain evidence="2">cv. PI 614886</strain>
    </source>
</reference>